<proteinExistence type="predicted"/>
<evidence type="ECO:0000256" key="1">
    <source>
        <dbReference type="SAM" id="SignalP"/>
    </source>
</evidence>
<feature type="signal peptide" evidence="1">
    <location>
        <begin position="1"/>
        <end position="18"/>
    </location>
</feature>
<gene>
    <name evidence="3" type="ORF">PVAND_013792</name>
</gene>
<name>A0A9J6CRT2_POLVA</name>
<dbReference type="Gene3D" id="1.10.287.2250">
    <property type="match status" value="1"/>
</dbReference>
<sequence length="98" mass="11661">MKIFSLVLLLVFVIAVSTDTIEERWTKFKKDFNRNYSPNEDAERFEIFKKTVNQVDAHNEKYERGEVTWSMGINDFADKKHHELPGFYRGVILPKQKH</sequence>
<dbReference type="InterPro" id="IPR013201">
    <property type="entry name" value="Prot_inhib_I29"/>
</dbReference>
<comment type="caution">
    <text evidence="3">The sequence shown here is derived from an EMBL/GenBank/DDBJ whole genome shotgun (WGS) entry which is preliminary data.</text>
</comment>
<accession>A0A9J6CRT2</accession>
<evidence type="ECO:0000259" key="2">
    <source>
        <dbReference type="SMART" id="SM00848"/>
    </source>
</evidence>
<reference evidence="3" key="1">
    <citation type="submission" date="2021-03" db="EMBL/GenBank/DDBJ databases">
        <title>Chromosome level genome of the anhydrobiotic midge Polypedilum vanderplanki.</title>
        <authorList>
            <person name="Yoshida Y."/>
            <person name="Kikawada T."/>
            <person name="Gusev O."/>
        </authorList>
    </citation>
    <scope>NUCLEOTIDE SEQUENCE</scope>
    <source>
        <strain evidence="3">NIAS01</strain>
        <tissue evidence="3">Whole body or cell culture</tissue>
    </source>
</reference>
<keyword evidence="4" id="KW-1185">Reference proteome</keyword>
<evidence type="ECO:0000313" key="3">
    <source>
        <dbReference type="EMBL" id="KAG5684567.1"/>
    </source>
</evidence>
<dbReference type="Pfam" id="PF08246">
    <property type="entry name" value="Inhibitor_I29"/>
    <property type="match status" value="1"/>
</dbReference>
<dbReference type="SMART" id="SM00848">
    <property type="entry name" value="Inhibitor_I29"/>
    <property type="match status" value="1"/>
</dbReference>
<feature type="domain" description="Cathepsin propeptide inhibitor" evidence="2">
    <location>
        <begin position="25"/>
        <end position="84"/>
    </location>
</feature>
<dbReference type="OrthoDB" id="5855924at2759"/>
<feature type="chain" id="PRO_5039907397" description="Cathepsin propeptide inhibitor domain-containing protein" evidence="1">
    <location>
        <begin position="19"/>
        <end position="98"/>
    </location>
</feature>
<dbReference type="AlphaFoldDB" id="A0A9J6CRT2"/>
<organism evidence="3 4">
    <name type="scientific">Polypedilum vanderplanki</name>
    <name type="common">Sleeping chironomid midge</name>
    <dbReference type="NCBI Taxonomy" id="319348"/>
    <lineage>
        <taxon>Eukaryota</taxon>
        <taxon>Metazoa</taxon>
        <taxon>Ecdysozoa</taxon>
        <taxon>Arthropoda</taxon>
        <taxon>Hexapoda</taxon>
        <taxon>Insecta</taxon>
        <taxon>Pterygota</taxon>
        <taxon>Neoptera</taxon>
        <taxon>Endopterygota</taxon>
        <taxon>Diptera</taxon>
        <taxon>Nematocera</taxon>
        <taxon>Chironomoidea</taxon>
        <taxon>Chironomidae</taxon>
        <taxon>Chironominae</taxon>
        <taxon>Polypedilum</taxon>
        <taxon>Polypedilum</taxon>
    </lineage>
</organism>
<protein>
    <recommendedName>
        <fullName evidence="2">Cathepsin propeptide inhibitor domain-containing protein</fullName>
    </recommendedName>
</protein>
<dbReference type="SUPFAM" id="SSF54001">
    <property type="entry name" value="Cysteine proteinases"/>
    <property type="match status" value="1"/>
</dbReference>
<evidence type="ECO:0000313" key="4">
    <source>
        <dbReference type="Proteomes" id="UP001107558"/>
    </source>
</evidence>
<dbReference type="EMBL" id="JADBJN010000001">
    <property type="protein sequence ID" value="KAG5684567.1"/>
    <property type="molecule type" value="Genomic_DNA"/>
</dbReference>
<dbReference type="Proteomes" id="UP001107558">
    <property type="component" value="Chromosome 1"/>
</dbReference>
<dbReference type="InterPro" id="IPR038765">
    <property type="entry name" value="Papain-like_cys_pep_sf"/>
</dbReference>
<keyword evidence="1" id="KW-0732">Signal</keyword>